<dbReference type="SUPFAM" id="SSF53137">
    <property type="entry name" value="Translational machinery components"/>
    <property type="match status" value="1"/>
</dbReference>
<gene>
    <name evidence="7" type="ORF">N7492_002829</name>
</gene>
<organism evidence="7 8">
    <name type="scientific">Penicillium capsulatum</name>
    <dbReference type="NCBI Taxonomy" id="69766"/>
    <lineage>
        <taxon>Eukaryota</taxon>
        <taxon>Fungi</taxon>
        <taxon>Dikarya</taxon>
        <taxon>Ascomycota</taxon>
        <taxon>Pezizomycotina</taxon>
        <taxon>Eurotiomycetes</taxon>
        <taxon>Eurotiomycetidae</taxon>
        <taxon>Eurotiales</taxon>
        <taxon>Aspergillaceae</taxon>
        <taxon>Penicillium</taxon>
    </lineage>
</organism>
<keyword evidence="3" id="KW-0963">Cytoplasm</keyword>
<dbReference type="Gene3D" id="3.30.960.10">
    <property type="entry name" value="eRF1 domain 1"/>
    <property type="match status" value="1"/>
</dbReference>
<dbReference type="InterPro" id="IPR004403">
    <property type="entry name" value="Peptide_chain-rel_eRF1/aRF1"/>
</dbReference>
<dbReference type="GO" id="GO:0018444">
    <property type="term" value="C:translation release factor complex"/>
    <property type="evidence" value="ECO:0007669"/>
    <property type="project" value="UniProtKB-ARBA"/>
</dbReference>
<feature type="region of interest" description="Disordered" evidence="5">
    <location>
        <begin position="434"/>
        <end position="488"/>
    </location>
</feature>
<dbReference type="InterPro" id="IPR029064">
    <property type="entry name" value="Ribosomal_eL30-like_sf"/>
</dbReference>
<reference evidence="7" key="1">
    <citation type="submission" date="2022-11" db="EMBL/GenBank/DDBJ databases">
        <authorList>
            <person name="Petersen C."/>
        </authorList>
    </citation>
    <scope>NUCLEOTIDE SEQUENCE</scope>
    <source>
        <strain evidence="7">IBT 21917</strain>
    </source>
</reference>
<dbReference type="EMBL" id="JAPQKO010000002">
    <property type="protein sequence ID" value="KAJ5179619.1"/>
    <property type="molecule type" value="Genomic_DNA"/>
</dbReference>
<comment type="caution">
    <text evidence="7">The sequence shown here is derived from an EMBL/GenBank/DDBJ whole genome shotgun (WGS) entry which is preliminary data.</text>
</comment>
<evidence type="ECO:0000256" key="1">
    <source>
        <dbReference type="ARBA" id="ARBA00004496"/>
    </source>
</evidence>
<dbReference type="SUPFAM" id="SSF55481">
    <property type="entry name" value="N-terminal domain of eukaryotic peptide chain release factor subunit 1, ERF1"/>
    <property type="match status" value="1"/>
</dbReference>
<evidence type="ECO:0000256" key="5">
    <source>
        <dbReference type="SAM" id="MobiDB-lite"/>
    </source>
</evidence>
<feature type="compositionally biased region" description="Acidic residues" evidence="5">
    <location>
        <begin position="434"/>
        <end position="444"/>
    </location>
</feature>
<reference evidence="7" key="2">
    <citation type="journal article" date="2023" name="IMA Fungus">
        <title>Comparative genomic study of the Penicillium genus elucidates a diverse pangenome and 15 lateral gene transfer events.</title>
        <authorList>
            <person name="Petersen C."/>
            <person name="Sorensen T."/>
            <person name="Nielsen M.R."/>
            <person name="Sondergaard T.E."/>
            <person name="Sorensen J.L."/>
            <person name="Fitzpatrick D.A."/>
            <person name="Frisvad J.C."/>
            <person name="Nielsen K.L."/>
        </authorList>
    </citation>
    <scope>NUCLEOTIDE SEQUENCE</scope>
    <source>
        <strain evidence="7">IBT 21917</strain>
    </source>
</reference>
<dbReference type="SMART" id="SM01194">
    <property type="entry name" value="eRF1_1"/>
    <property type="match status" value="1"/>
</dbReference>
<sequence length="533" mass="59381">MSSKQEQQQQANEVEKNIEIWKVKKLIKRLESARGNGTSMISLIIPPKDQISRAAKMLAEEYGTASNIKSRVNRLSVLSAITSTQQRLKLYNKVPPNGLVVYCGEIITAEGKERKINIDFEPFKPINTSLYLCDNKFHTESLSELLESDQKFGFIVMDGNGSLFGTLSGNTREILQRLSVDLPKKHGRGGQSALRFARLREEKRHNYVRKIAELAVQNYITNDKVNVAGLVLAGSADFKNDLNQSDMFDQRLQAKVIKVVDVSYGGENGFNQAIELASETLSNVKFIQEKKLISKYFEEISLDTGKVCYGIEDTLKALELGAAEILIVYENLDITRWVLKNSAGEEVIVHTNKLQEANRELFMDKDTGAEMEVADSGSFLEWLAESYKDFGATLEFVSDKSGEGNQFVKGFGGIGAVLRYKVNFEQLADYSDDDEFYDESEDERPEAPSASLLTARPVDHAGGSENGSQASAKDLMKRPGPSSVKLLRGSSKLRDMRTEVTSVSEMNMWCKLQFAGLDAIPCNIWSSVAACQY</sequence>
<dbReference type="Pfam" id="PF03464">
    <property type="entry name" value="eRF1_2"/>
    <property type="match status" value="1"/>
</dbReference>
<dbReference type="AlphaFoldDB" id="A0A9W9LWD5"/>
<dbReference type="FunFam" id="3.30.1330.30:FF:000006">
    <property type="entry name" value="Peptide chain release factor subunit 1"/>
    <property type="match status" value="1"/>
</dbReference>
<dbReference type="SUPFAM" id="SSF55315">
    <property type="entry name" value="L30e-like"/>
    <property type="match status" value="1"/>
</dbReference>
<proteinExistence type="inferred from homology"/>
<evidence type="ECO:0000256" key="3">
    <source>
        <dbReference type="ARBA" id="ARBA00022490"/>
    </source>
</evidence>
<keyword evidence="4" id="KW-0648">Protein biosynthesis</keyword>
<dbReference type="InterPro" id="IPR005141">
    <property type="entry name" value="eRF1_2"/>
</dbReference>
<dbReference type="Gene3D" id="3.30.420.60">
    <property type="entry name" value="eRF1 domain 2"/>
    <property type="match status" value="1"/>
</dbReference>
<dbReference type="Pfam" id="PF03465">
    <property type="entry name" value="eRF1_3"/>
    <property type="match status" value="1"/>
</dbReference>
<evidence type="ECO:0000256" key="2">
    <source>
        <dbReference type="ARBA" id="ARBA00005326"/>
    </source>
</evidence>
<dbReference type="PANTHER" id="PTHR10113">
    <property type="entry name" value="PEPTIDE CHAIN RELEASE FACTOR SUBUNIT 1"/>
    <property type="match status" value="1"/>
</dbReference>
<protein>
    <submittedName>
        <fullName evidence="7">Peptide chain release factor eRF1/aRF1</fullName>
    </submittedName>
</protein>
<dbReference type="GO" id="GO:0003747">
    <property type="term" value="F:translation release factor activity"/>
    <property type="evidence" value="ECO:0007669"/>
    <property type="project" value="InterPro"/>
</dbReference>
<dbReference type="FunFam" id="3.30.960.10:FF:000001">
    <property type="entry name" value="Eukaryotic peptide chain release factor subunit 1"/>
    <property type="match status" value="1"/>
</dbReference>
<dbReference type="InterPro" id="IPR005140">
    <property type="entry name" value="eRF1_Pelota-like_N"/>
</dbReference>
<dbReference type="OrthoDB" id="10254527at2759"/>
<dbReference type="InterPro" id="IPR005142">
    <property type="entry name" value="eRF1_3"/>
</dbReference>
<feature type="non-terminal residue" evidence="7">
    <location>
        <position position="1"/>
    </location>
</feature>
<dbReference type="Gene3D" id="3.30.1330.30">
    <property type="match status" value="1"/>
</dbReference>
<dbReference type="FunFam" id="3.30.420.60:FF:000001">
    <property type="entry name" value="Eukaryotic peptide chain release factor subunit 1"/>
    <property type="match status" value="1"/>
</dbReference>
<comment type="similarity">
    <text evidence="2">Belongs to the eukaryotic release factor 1 family.</text>
</comment>
<dbReference type="Proteomes" id="UP001146351">
    <property type="component" value="Unassembled WGS sequence"/>
</dbReference>
<comment type="subcellular location">
    <subcellularLocation>
        <location evidence="1">Cytoplasm</location>
    </subcellularLocation>
</comment>
<evidence type="ECO:0000313" key="7">
    <source>
        <dbReference type="EMBL" id="KAJ5179619.1"/>
    </source>
</evidence>
<accession>A0A9W9LWD5</accession>
<name>A0A9W9LWD5_9EURO</name>
<keyword evidence="8" id="KW-1185">Reference proteome</keyword>
<evidence type="ECO:0000256" key="4">
    <source>
        <dbReference type="ARBA" id="ARBA00022917"/>
    </source>
</evidence>
<evidence type="ECO:0000259" key="6">
    <source>
        <dbReference type="SMART" id="SM01194"/>
    </source>
</evidence>
<dbReference type="InterPro" id="IPR024049">
    <property type="entry name" value="eRF1_1_sf"/>
</dbReference>
<dbReference type="NCBIfam" id="TIGR03676">
    <property type="entry name" value="aRF1_eRF1"/>
    <property type="match status" value="1"/>
</dbReference>
<dbReference type="Pfam" id="PF03463">
    <property type="entry name" value="eRF1_1"/>
    <property type="match status" value="1"/>
</dbReference>
<dbReference type="InterPro" id="IPR042226">
    <property type="entry name" value="eFR1_2_sf"/>
</dbReference>
<evidence type="ECO:0000313" key="8">
    <source>
        <dbReference type="Proteomes" id="UP001146351"/>
    </source>
</evidence>
<feature type="domain" description="eRF1/Pelota-like N-terminal" evidence="6">
    <location>
        <begin position="11"/>
        <end position="147"/>
    </location>
</feature>